<keyword evidence="2" id="KW-1185">Reference proteome</keyword>
<organism evidence="1 2">
    <name type="scientific">Roseiarcus fermentans</name>
    <dbReference type="NCBI Taxonomy" id="1473586"/>
    <lineage>
        <taxon>Bacteria</taxon>
        <taxon>Pseudomonadati</taxon>
        <taxon>Pseudomonadota</taxon>
        <taxon>Alphaproteobacteria</taxon>
        <taxon>Hyphomicrobiales</taxon>
        <taxon>Roseiarcaceae</taxon>
        <taxon>Roseiarcus</taxon>
    </lineage>
</organism>
<comment type="caution">
    <text evidence="1">The sequence shown here is derived from an EMBL/GenBank/DDBJ whole genome shotgun (WGS) entry which is preliminary data.</text>
</comment>
<reference evidence="1 2" key="1">
    <citation type="submission" date="2018-06" db="EMBL/GenBank/DDBJ databases">
        <title>Genomic Encyclopedia of Type Strains, Phase IV (KMG-IV): sequencing the most valuable type-strain genomes for metagenomic binning, comparative biology and taxonomic classification.</title>
        <authorList>
            <person name="Goeker M."/>
        </authorList>
    </citation>
    <scope>NUCLEOTIDE SEQUENCE [LARGE SCALE GENOMIC DNA]</scope>
    <source>
        <strain evidence="1 2">DSM 24875</strain>
    </source>
</reference>
<evidence type="ECO:0000313" key="2">
    <source>
        <dbReference type="Proteomes" id="UP000253529"/>
    </source>
</evidence>
<accession>A0A366F8S4</accession>
<evidence type="ECO:0000313" key="1">
    <source>
        <dbReference type="EMBL" id="RBP10350.1"/>
    </source>
</evidence>
<proteinExistence type="predicted"/>
<sequence length="31" mass="3441">MNLFVWLPAMFALGLVSLGVCYAFVFACEDI</sequence>
<dbReference type="EMBL" id="QNRK01000019">
    <property type="protein sequence ID" value="RBP10350.1"/>
    <property type="molecule type" value="Genomic_DNA"/>
</dbReference>
<name>A0A366F8S4_9HYPH</name>
<dbReference type="AlphaFoldDB" id="A0A366F8S4"/>
<protein>
    <submittedName>
        <fullName evidence="1">Uncharacterized protein</fullName>
    </submittedName>
</protein>
<dbReference type="Proteomes" id="UP000253529">
    <property type="component" value="Unassembled WGS sequence"/>
</dbReference>
<gene>
    <name evidence="1" type="ORF">DFR50_11921</name>
</gene>